<dbReference type="AlphaFoldDB" id="A0A0U2W8A1"/>
<dbReference type="InterPro" id="IPR012338">
    <property type="entry name" value="Beta-lactam/transpept-like"/>
</dbReference>
<dbReference type="EMBL" id="KT201083">
    <property type="protein sequence ID" value="ALS55960.1"/>
    <property type="molecule type" value="Genomic_DNA"/>
</dbReference>
<evidence type="ECO:0008006" key="3">
    <source>
        <dbReference type="Google" id="ProtNLM"/>
    </source>
</evidence>
<feature type="transmembrane region" description="Helical" evidence="1">
    <location>
        <begin position="501"/>
        <end position="526"/>
    </location>
</feature>
<keyword evidence="1" id="KW-1133">Transmembrane helix</keyword>
<reference evidence="2" key="1">
    <citation type="journal article" date="2016" name="ISME J.">
        <title>Functional metagenomic screen reveals new and diverse microbial rhodopsins.</title>
        <authorList>
            <person name="Pushkarev A."/>
            <person name="Beja O."/>
        </authorList>
    </citation>
    <scope>NUCLEOTIDE SEQUENCE</scope>
</reference>
<protein>
    <recommendedName>
        <fullName evidence="3">Beta-lactamase-related domain-containing protein</fullName>
    </recommendedName>
</protein>
<dbReference type="SUPFAM" id="SSF56601">
    <property type="entry name" value="beta-lactamase/transpeptidase-like"/>
    <property type="match status" value="1"/>
</dbReference>
<keyword evidence="1" id="KW-0812">Transmembrane</keyword>
<evidence type="ECO:0000313" key="2">
    <source>
        <dbReference type="EMBL" id="ALS55960.1"/>
    </source>
</evidence>
<evidence type="ECO:0000256" key="1">
    <source>
        <dbReference type="SAM" id="Phobius"/>
    </source>
</evidence>
<keyword evidence="1" id="KW-0472">Membrane</keyword>
<proteinExistence type="predicted"/>
<accession>A0A0U2W8A1</accession>
<name>A0A0U2W8A1_9BACT</name>
<organism evidence="2">
    <name type="scientific">uncultured bacterium EIL80E09</name>
    <dbReference type="NCBI Taxonomy" id="1768207"/>
    <lineage>
        <taxon>Bacteria</taxon>
        <taxon>environmental samples</taxon>
    </lineage>
</organism>
<sequence length="548" mass="63312">MYRLFFLLILCPFLYSQDLGKILWGEKPLTSPINFDYILTESKNINYKNLSGSFYINSYPKGIGYDVIRDEKTFKNRKNEDLFLKFPDFKLDLSIQGQDVIVHNKKIIETDDKFWDLSFSDGIAWSKEDHVYVSAPFTLIQKHANCSHNGVLLFVLNSSNEISQSIFQISSETCAYFQFNYVAIFDSFFETNDNDNEFITNTQNKKSIDDLYEKYPSIFRGSFADSDAFNANEVTAYGFFDGEEHFIGPCLTRSGNYPFCDNLLLPAYSLTKTISGSLGIAAYQKKYGSIVDIKINDLVSACSKNKWNDVTIENLSDMATGQYKSLIHYGDEDSLASVNFIFNKLSHEEKVDFSCNNYPKKKKSGTTFVYHTSDTYLIGTSLNNLLSDKKENDFFDDLLVPIFNHHNFSEKIKYIRRTNDIRNQPYTGWGMFLQRDDLIKLNSLFQSPERIKYFSKEFLDEGLQRTEDQGLLAIKQSDIFYNNGFWAARFDKNIFGCKEDLMIPFMSGFGGITVVFLPNSMMYYYFSDNFTFSWYSAVYAAHNIKPLC</sequence>
<dbReference type="Gene3D" id="3.40.710.10">
    <property type="entry name" value="DD-peptidase/beta-lactamase superfamily"/>
    <property type="match status" value="1"/>
</dbReference>